<dbReference type="SUPFAM" id="SSF55144">
    <property type="entry name" value="LigT-like"/>
    <property type="match status" value="1"/>
</dbReference>
<dbReference type="RefSeq" id="WP_330973443.1">
    <property type="nucleotide sequence ID" value="NZ_JAZGLY010000001.1"/>
</dbReference>
<dbReference type="Gene3D" id="3.90.1140.10">
    <property type="entry name" value="Cyclic phosphodiesterase"/>
    <property type="match status" value="1"/>
</dbReference>
<dbReference type="Proteomes" id="UP001357452">
    <property type="component" value="Unassembled WGS sequence"/>
</dbReference>
<keyword evidence="2" id="KW-1185">Reference proteome</keyword>
<dbReference type="Pfam" id="PF13563">
    <property type="entry name" value="2_5_RNA_ligase2"/>
    <property type="match status" value="1"/>
</dbReference>
<keyword evidence="1" id="KW-0436">Ligase</keyword>
<dbReference type="InterPro" id="IPR009097">
    <property type="entry name" value="Cyclic_Pdiesterase"/>
</dbReference>
<dbReference type="GO" id="GO:0016874">
    <property type="term" value="F:ligase activity"/>
    <property type="evidence" value="ECO:0007669"/>
    <property type="project" value="UniProtKB-KW"/>
</dbReference>
<sequence>MSSHTPYIQPSNPYEYLLLIEPREDLADDIMAIKKEFSEKYQAPQAVSSKPHITLVSFTQYMAFESRIRQRFRQIATERAPMLIELEGFGSFPTHTLFIKVTTRTTVQNLVTKLRTQVQSLLKPDKEHKPHFIMEPHITIARRLKPWQYEKSWSEYNTRSFSAKFMANHMVLLRKQADGERFTFVERFEFMNMPVSATQAMLF</sequence>
<comment type="caution">
    <text evidence="1">The sequence shown here is derived from an EMBL/GenBank/DDBJ whole genome shotgun (WGS) entry which is preliminary data.</text>
</comment>
<dbReference type="PANTHER" id="PTHR40037:SF1">
    <property type="entry name" value="PHOSPHOESTERASE SAOUHSC_00951-RELATED"/>
    <property type="match status" value="1"/>
</dbReference>
<gene>
    <name evidence="1" type="ORF">V2H41_02005</name>
</gene>
<dbReference type="EMBL" id="JAZGLY010000001">
    <property type="protein sequence ID" value="MEE6186038.1"/>
    <property type="molecule type" value="Genomic_DNA"/>
</dbReference>
<dbReference type="InterPro" id="IPR050580">
    <property type="entry name" value="2H_phosphoesterase_YjcG-like"/>
</dbReference>
<proteinExistence type="predicted"/>
<reference evidence="1 2" key="1">
    <citation type="submission" date="2024-01" db="EMBL/GenBank/DDBJ databases">
        <title>Niabella digestum sp. nov., isolated from waste digestion system.</title>
        <authorList>
            <person name="Zhang L."/>
        </authorList>
    </citation>
    <scope>NUCLEOTIDE SEQUENCE [LARGE SCALE GENOMIC DNA]</scope>
    <source>
        <strain evidence="1 2">A18</strain>
    </source>
</reference>
<protein>
    <submittedName>
        <fullName evidence="1">2'-5' RNA ligase family protein</fullName>
    </submittedName>
</protein>
<name>A0ABU7RDG5_9BACT</name>
<evidence type="ECO:0000313" key="2">
    <source>
        <dbReference type="Proteomes" id="UP001357452"/>
    </source>
</evidence>
<evidence type="ECO:0000313" key="1">
    <source>
        <dbReference type="EMBL" id="MEE6186038.1"/>
    </source>
</evidence>
<organism evidence="1 2">
    <name type="scientific">Niabella digestorum</name>
    <dbReference type="NCBI Taxonomy" id="3117701"/>
    <lineage>
        <taxon>Bacteria</taxon>
        <taxon>Pseudomonadati</taxon>
        <taxon>Bacteroidota</taxon>
        <taxon>Chitinophagia</taxon>
        <taxon>Chitinophagales</taxon>
        <taxon>Chitinophagaceae</taxon>
        <taxon>Niabella</taxon>
    </lineage>
</organism>
<accession>A0ABU7RDG5</accession>
<dbReference type="PANTHER" id="PTHR40037">
    <property type="entry name" value="PHOSPHOESTERASE YJCG-RELATED"/>
    <property type="match status" value="1"/>
</dbReference>